<protein>
    <recommendedName>
        <fullName evidence="2">Protein kinase domain-containing protein</fullName>
    </recommendedName>
</protein>
<evidence type="ECO:0008006" key="2">
    <source>
        <dbReference type="Google" id="ProtNLM"/>
    </source>
</evidence>
<accession>A0A6C0EJS6</accession>
<evidence type="ECO:0000313" key="1">
    <source>
        <dbReference type="EMBL" id="QHT28590.1"/>
    </source>
</evidence>
<sequence length="425" mass="50072">MLNIYESLGLKPINTINNKFLTKSISKHFKCSNVYNFNSILCLFSNCNLSGKTLNNTNQLIKVIKKKKKVHINGYIYKCVIKYKNKYLYKSLFIKEIPIINPLNLNIGLDDYTLPSYKNYILSEYINSYNSMSNVELLSCYLTSKLYELNISPHFPLFYGYNVVILEKYTAEITNEWLDLNLNMIDFSKCSIINNNNKLYLQRENFPCTTIYMENLSDDLYKYIYKTTKVSEYEWSCYIFQIIASLIIVQKFFNLYHNDLHLSNIMFAPTSKKYMYYKFNNTYFRINTYNKIIKIIDWGRATYSFNGLKGNNSSFNIDGEAFGQFMNKRVNNGGKKKIDFNPSMDLYILGKNLISSNSFPKKGQLRNLVHKWFNNNLSDNESFNMYIKGAKEGIEVPDKQLYDKIFKKFIIDKSLIPYNEKIYSL</sequence>
<proteinExistence type="predicted"/>
<dbReference type="SUPFAM" id="SSF56112">
    <property type="entry name" value="Protein kinase-like (PK-like)"/>
    <property type="match status" value="1"/>
</dbReference>
<dbReference type="AlphaFoldDB" id="A0A6C0EJS6"/>
<reference evidence="1" key="1">
    <citation type="journal article" date="2020" name="Nature">
        <title>Giant virus diversity and host interactions through global metagenomics.</title>
        <authorList>
            <person name="Schulz F."/>
            <person name="Roux S."/>
            <person name="Paez-Espino D."/>
            <person name="Jungbluth S."/>
            <person name="Walsh D.A."/>
            <person name="Denef V.J."/>
            <person name="McMahon K.D."/>
            <person name="Konstantinidis K.T."/>
            <person name="Eloe-Fadrosh E.A."/>
            <person name="Kyrpides N.C."/>
            <person name="Woyke T."/>
        </authorList>
    </citation>
    <scope>NUCLEOTIDE SEQUENCE</scope>
    <source>
        <strain evidence="1">GVMAG-M-3300001351-8</strain>
    </source>
</reference>
<dbReference type="InterPro" id="IPR011009">
    <property type="entry name" value="Kinase-like_dom_sf"/>
</dbReference>
<dbReference type="EMBL" id="MN738863">
    <property type="protein sequence ID" value="QHT28590.1"/>
    <property type="molecule type" value="Genomic_DNA"/>
</dbReference>
<dbReference type="Gene3D" id="1.10.510.10">
    <property type="entry name" value="Transferase(Phosphotransferase) domain 1"/>
    <property type="match status" value="1"/>
</dbReference>
<name>A0A6C0EJS6_9ZZZZ</name>
<organism evidence="1">
    <name type="scientific">viral metagenome</name>
    <dbReference type="NCBI Taxonomy" id="1070528"/>
    <lineage>
        <taxon>unclassified sequences</taxon>
        <taxon>metagenomes</taxon>
        <taxon>organismal metagenomes</taxon>
    </lineage>
</organism>